<dbReference type="EMBL" id="JADBJN010000004">
    <property type="protein sequence ID" value="KAG5666821.1"/>
    <property type="molecule type" value="Genomic_DNA"/>
</dbReference>
<dbReference type="InterPro" id="IPR001254">
    <property type="entry name" value="Trypsin_dom"/>
</dbReference>
<dbReference type="InterPro" id="IPR009003">
    <property type="entry name" value="Peptidase_S1_PA"/>
</dbReference>
<keyword evidence="6" id="KW-0732">Signal</keyword>
<evidence type="ECO:0000256" key="5">
    <source>
        <dbReference type="ARBA" id="ARBA00024195"/>
    </source>
</evidence>
<feature type="domain" description="Peptidase S1" evidence="7">
    <location>
        <begin position="50"/>
        <end position="290"/>
    </location>
</feature>
<comment type="similarity">
    <text evidence="5">Belongs to the peptidase S1 family. CLIP subfamily.</text>
</comment>
<dbReference type="GO" id="GO:0006508">
    <property type="term" value="P:proteolysis"/>
    <property type="evidence" value="ECO:0007669"/>
    <property type="project" value="UniProtKB-KW"/>
</dbReference>
<keyword evidence="2" id="KW-0378">Hydrolase</keyword>
<dbReference type="PANTHER" id="PTHR24276:SF98">
    <property type="entry name" value="FI18310P1-RELATED"/>
    <property type="match status" value="1"/>
</dbReference>
<name>A0A9J6BAV5_POLVA</name>
<dbReference type="PROSITE" id="PS50240">
    <property type="entry name" value="TRYPSIN_DOM"/>
    <property type="match status" value="1"/>
</dbReference>
<gene>
    <name evidence="8" type="ORF">PVAND_014831</name>
</gene>
<accession>A0A9J6BAV5</accession>
<dbReference type="InterPro" id="IPR050430">
    <property type="entry name" value="Peptidase_S1"/>
</dbReference>
<keyword evidence="1" id="KW-0645">Protease</keyword>
<dbReference type="OrthoDB" id="60866at2759"/>
<evidence type="ECO:0000256" key="6">
    <source>
        <dbReference type="SAM" id="SignalP"/>
    </source>
</evidence>
<proteinExistence type="inferred from homology"/>
<feature type="signal peptide" evidence="6">
    <location>
        <begin position="1"/>
        <end position="17"/>
    </location>
</feature>
<dbReference type="Proteomes" id="UP001107558">
    <property type="component" value="Chromosome 4"/>
</dbReference>
<dbReference type="GO" id="GO:0004252">
    <property type="term" value="F:serine-type endopeptidase activity"/>
    <property type="evidence" value="ECO:0007669"/>
    <property type="project" value="InterPro"/>
</dbReference>
<dbReference type="AlphaFoldDB" id="A0A9J6BAV5"/>
<keyword evidence="4" id="KW-1015">Disulfide bond</keyword>
<keyword evidence="9" id="KW-1185">Reference proteome</keyword>
<dbReference type="SUPFAM" id="SSF50494">
    <property type="entry name" value="Trypsin-like serine proteases"/>
    <property type="match status" value="1"/>
</dbReference>
<evidence type="ECO:0000313" key="9">
    <source>
        <dbReference type="Proteomes" id="UP001107558"/>
    </source>
</evidence>
<evidence type="ECO:0000256" key="2">
    <source>
        <dbReference type="ARBA" id="ARBA00022801"/>
    </source>
</evidence>
<evidence type="ECO:0000256" key="1">
    <source>
        <dbReference type="ARBA" id="ARBA00022670"/>
    </source>
</evidence>
<evidence type="ECO:0000256" key="4">
    <source>
        <dbReference type="ARBA" id="ARBA00023157"/>
    </source>
</evidence>
<dbReference type="Pfam" id="PF00089">
    <property type="entry name" value="Trypsin"/>
    <property type="match status" value="1"/>
</dbReference>
<dbReference type="SMART" id="SM00020">
    <property type="entry name" value="Tryp_SPc"/>
    <property type="match status" value="1"/>
</dbReference>
<keyword evidence="3" id="KW-0720">Serine protease</keyword>
<feature type="chain" id="PRO_5039926755" description="Peptidase S1 domain-containing protein" evidence="6">
    <location>
        <begin position="18"/>
        <end position="295"/>
    </location>
</feature>
<dbReference type="InterPro" id="IPR043504">
    <property type="entry name" value="Peptidase_S1_PA_chymotrypsin"/>
</dbReference>
<sequence>METIFFTLIVLFSFATSAPTNDYENFITQTIEFDVDKLKSEISFDKSRRIINGNPANDNQFPFVGEVTVRWRDGSTTYCTCSLIATDWVISSRSCIVNDLQSEVATLITTAFGSSSRTGQRTNAYVIWATWKEGTGGAPHPDFSLLRLAVNLPLSSTIATVQLPRRDQIDERFQMSAVVIAGWGDIDTAGTRATTLQWAEYINTTPFECTADLVLGTTRYHFCSSPINVNTNLRSGDFGGPVLLYENGQNMPPTLIGIASTTGLSLSNFVDYALSTHLGQFLEFIMTTTQIPWRN</sequence>
<evidence type="ECO:0000259" key="7">
    <source>
        <dbReference type="PROSITE" id="PS50240"/>
    </source>
</evidence>
<reference evidence="8" key="1">
    <citation type="submission" date="2021-03" db="EMBL/GenBank/DDBJ databases">
        <title>Chromosome level genome of the anhydrobiotic midge Polypedilum vanderplanki.</title>
        <authorList>
            <person name="Yoshida Y."/>
            <person name="Kikawada T."/>
            <person name="Gusev O."/>
        </authorList>
    </citation>
    <scope>NUCLEOTIDE SEQUENCE</scope>
    <source>
        <strain evidence="8">NIAS01</strain>
        <tissue evidence="8">Whole body or cell culture</tissue>
    </source>
</reference>
<comment type="caution">
    <text evidence="8">The sequence shown here is derived from an EMBL/GenBank/DDBJ whole genome shotgun (WGS) entry which is preliminary data.</text>
</comment>
<evidence type="ECO:0000256" key="3">
    <source>
        <dbReference type="ARBA" id="ARBA00022825"/>
    </source>
</evidence>
<evidence type="ECO:0000313" key="8">
    <source>
        <dbReference type="EMBL" id="KAG5666821.1"/>
    </source>
</evidence>
<organism evidence="8 9">
    <name type="scientific">Polypedilum vanderplanki</name>
    <name type="common">Sleeping chironomid midge</name>
    <dbReference type="NCBI Taxonomy" id="319348"/>
    <lineage>
        <taxon>Eukaryota</taxon>
        <taxon>Metazoa</taxon>
        <taxon>Ecdysozoa</taxon>
        <taxon>Arthropoda</taxon>
        <taxon>Hexapoda</taxon>
        <taxon>Insecta</taxon>
        <taxon>Pterygota</taxon>
        <taxon>Neoptera</taxon>
        <taxon>Endopterygota</taxon>
        <taxon>Diptera</taxon>
        <taxon>Nematocera</taxon>
        <taxon>Chironomoidea</taxon>
        <taxon>Chironomidae</taxon>
        <taxon>Chironominae</taxon>
        <taxon>Polypedilum</taxon>
        <taxon>Polypedilum</taxon>
    </lineage>
</organism>
<dbReference type="Gene3D" id="2.40.10.10">
    <property type="entry name" value="Trypsin-like serine proteases"/>
    <property type="match status" value="1"/>
</dbReference>
<protein>
    <recommendedName>
        <fullName evidence="7">Peptidase S1 domain-containing protein</fullName>
    </recommendedName>
</protein>
<dbReference type="PANTHER" id="PTHR24276">
    <property type="entry name" value="POLYSERASE-RELATED"/>
    <property type="match status" value="1"/>
</dbReference>